<reference evidence="8" key="1">
    <citation type="journal article" date="2021" name="PeerJ">
        <title>Extensive microbial diversity within the chicken gut microbiome revealed by metagenomics and culture.</title>
        <authorList>
            <person name="Gilroy R."/>
            <person name="Ravi A."/>
            <person name="Getino M."/>
            <person name="Pursley I."/>
            <person name="Horton D.L."/>
            <person name="Alikhan N.F."/>
            <person name="Baker D."/>
            <person name="Gharbi K."/>
            <person name="Hall N."/>
            <person name="Watson M."/>
            <person name="Adriaenssens E.M."/>
            <person name="Foster-Nyarko E."/>
            <person name="Jarju S."/>
            <person name="Secka A."/>
            <person name="Antonio M."/>
            <person name="Oren A."/>
            <person name="Chaudhuri R.R."/>
            <person name="La Ragione R."/>
            <person name="Hildebrand F."/>
            <person name="Pallen M.J."/>
        </authorList>
    </citation>
    <scope>NUCLEOTIDE SEQUENCE</scope>
    <source>
        <strain evidence="8">B5_2728</strain>
    </source>
</reference>
<feature type="transmembrane region" description="Helical" evidence="7">
    <location>
        <begin position="383"/>
        <end position="401"/>
    </location>
</feature>
<feature type="transmembrane region" description="Helical" evidence="7">
    <location>
        <begin position="155"/>
        <end position="176"/>
    </location>
</feature>
<sequence>MQLRKQFCASVLPSMLAQLLNSCFIIVDGFFIGQNMGDVGLAAINVAWPITALFQALSLCIGVGAAVRIATARGQNQMQEVAQVRGNAISLLTLTALVCSVVLYHASPVLLPFMGANEEIYPMALEYIQVVCALAVGQMVSTGLLAVLRSMGSAVAAMAITVAGLFSNILLDWWMIDVKQWGLAGAALATAVSQIGCAVVCLLLVVTHPSVKFSLSSLKMDKTTVERMLHFGIAPMGLSLSTSLIMLVTNLQAVRYGGTQGVAVYAVLSYVLGAVIPLITGVGDGTQPLLSFAKGAGQPQTVRTLCRWGLYLAVGTALLGGVVSWQGRYLLPALFGASEWAIAQGADCMWTLVLAYPFMAAAHFFSSYFTAVSQPIASGILSYGEPLVAQPFWLLVAPLFWHLEGVWIAYPAAVITMALVAAVLYYKSEKQGVE</sequence>
<dbReference type="PANTHER" id="PTHR43823:SF3">
    <property type="entry name" value="MULTIDRUG EXPORT PROTEIN MEPA"/>
    <property type="match status" value="1"/>
</dbReference>
<dbReference type="GO" id="GO:0015297">
    <property type="term" value="F:antiporter activity"/>
    <property type="evidence" value="ECO:0007669"/>
    <property type="project" value="InterPro"/>
</dbReference>
<keyword evidence="6 7" id="KW-0472">Membrane</keyword>
<dbReference type="EMBL" id="JAHLFP010000016">
    <property type="protein sequence ID" value="MBU3805716.1"/>
    <property type="molecule type" value="Genomic_DNA"/>
</dbReference>
<evidence type="ECO:0000313" key="9">
    <source>
        <dbReference type="Proteomes" id="UP000713596"/>
    </source>
</evidence>
<dbReference type="GO" id="GO:0042910">
    <property type="term" value="F:xenobiotic transmembrane transporter activity"/>
    <property type="evidence" value="ECO:0007669"/>
    <property type="project" value="InterPro"/>
</dbReference>
<name>A0A948T1V9_9FIRM</name>
<dbReference type="GO" id="GO:0005886">
    <property type="term" value="C:plasma membrane"/>
    <property type="evidence" value="ECO:0007669"/>
    <property type="project" value="UniProtKB-SubCell"/>
</dbReference>
<dbReference type="PANTHER" id="PTHR43823">
    <property type="entry name" value="SPORULATION PROTEIN YKVU"/>
    <property type="match status" value="1"/>
</dbReference>
<keyword evidence="5 7" id="KW-1133">Transmembrane helix</keyword>
<dbReference type="PIRSF" id="PIRSF006603">
    <property type="entry name" value="DinF"/>
    <property type="match status" value="1"/>
</dbReference>
<dbReference type="Pfam" id="PF01554">
    <property type="entry name" value="MatE"/>
    <property type="match status" value="2"/>
</dbReference>
<keyword evidence="3" id="KW-1003">Cell membrane</keyword>
<reference evidence="8" key="2">
    <citation type="submission" date="2021-04" db="EMBL/GenBank/DDBJ databases">
        <authorList>
            <person name="Gilroy R."/>
        </authorList>
    </citation>
    <scope>NUCLEOTIDE SEQUENCE</scope>
    <source>
        <strain evidence="8">B5_2728</strain>
    </source>
</reference>
<comment type="caution">
    <text evidence="8">The sequence shown here is derived from an EMBL/GenBank/DDBJ whole genome shotgun (WGS) entry which is preliminary data.</text>
</comment>
<feature type="transmembrane region" description="Helical" evidence="7">
    <location>
        <begin position="182"/>
        <end position="207"/>
    </location>
</feature>
<feature type="transmembrane region" description="Helical" evidence="7">
    <location>
        <begin position="262"/>
        <end position="282"/>
    </location>
</feature>
<proteinExistence type="predicted"/>
<dbReference type="InterPro" id="IPR051327">
    <property type="entry name" value="MATE_MepA_subfamily"/>
</dbReference>
<feature type="transmembrane region" description="Helical" evidence="7">
    <location>
        <begin position="127"/>
        <end position="148"/>
    </location>
</feature>
<feature type="transmembrane region" description="Helical" evidence="7">
    <location>
        <begin position="407"/>
        <end position="426"/>
    </location>
</feature>
<protein>
    <submittedName>
        <fullName evidence="8">Polysaccharide biosynthesis C-terminal domain-containing protein</fullName>
    </submittedName>
</protein>
<dbReference type="Proteomes" id="UP000713596">
    <property type="component" value="Unassembled WGS sequence"/>
</dbReference>
<feature type="transmembrane region" description="Helical" evidence="7">
    <location>
        <begin position="228"/>
        <end position="250"/>
    </location>
</feature>
<dbReference type="AlphaFoldDB" id="A0A948T1V9"/>
<keyword evidence="2" id="KW-0813">Transport</keyword>
<dbReference type="InterPro" id="IPR048279">
    <property type="entry name" value="MdtK-like"/>
</dbReference>
<feature type="transmembrane region" description="Helical" evidence="7">
    <location>
        <begin position="349"/>
        <end position="371"/>
    </location>
</feature>
<evidence type="ECO:0000256" key="3">
    <source>
        <dbReference type="ARBA" id="ARBA00022475"/>
    </source>
</evidence>
<accession>A0A948T1V9</accession>
<comment type="subcellular location">
    <subcellularLocation>
        <location evidence="1">Cell membrane</location>
        <topology evidence="1">Multi-pass membrane protein</topology>
    </subcellularLocation>
</comment>
<evidence type="ECO:0000256" key="7">
    <source>
        <dbReference type="SAM" id="Phobius"/>
    </source>
</evidence>
<feature type="transmembrane region" description="Helical" evidence="7">
    <location>
        <begin position="308"/>
        <end position="329"/>
    </location>
</feature>
<evidence type="ECO:0000256" key="6">
    <source>
        <dbReference type="ARBA" id="ARBA00023136"/>
    </source>
</evidence>
<evidence type="ECO:0000256" key="1">
    <source>
        <dbReference type="ARBA" id="ARBA00004651"/>
    </source>
</evidence>
<organism evidence="8 9">
    <name type="scientific">Candidatus Allofournierella pullistercoris</name>
    <dbReference type="NCBI Taxonomy" id="2838597"/>
    <lineage>
        <taxon>Bacteria</taxon>
        <taxon>Bacillati</taxon>
        <taxon>Bacillota</taxon>
        <taxon>Clostridia</taxon>
        <taxon>Eubacteriales</taxon>
        <taxon>Oscillospiraceae</taxon>
        <taxon>Allofournierella</taxon>
    </lineage>
</organism>
<dbReference type="InterPro" id="IPR002528">
    <property type="entry name" value="MATE_fam"/>
</dbReference>
<keyword evidence="4 7" id="KW-0812">Transmembrane</keyword>
<feature type="transmembrane region" description="Helical" evidence="7">
    <location>
        <begin position="46"/>
        <end position="67"/>
    </location>
</feature>
<evidence type="ECO:0000256" key="5">
    <source>
        <dbReference type="ARBA" id="ARBA00022989"/>
    </source>
</evidence>
<gene>
    <name evidence="8" type="ORF">H9882_02295</name>
</gene>
<evidence type="ECO:0000256" key="2">
    <source>
        <dbReference type="ARBA" id="ARBA00022448"/>
    </source>
</evidence>
<evidence type="ECO:0000256" key="4">
    <source>
        <dbReference type="ARBA" id="ARBA00022692"/>
    </source>
</evidence>
<evidence type="ECO:0000313" key="8">
    <source>
        <dbReference type="EMBL" id="MBU3805716.1"/>
    </source>
</evidence>
<feature type="transmembrane region" description="Helical" evidence="7">
    <location>
        <begin position="88"/>
        <end position="107"/>
    </location>
</feature>